<dbReference type="OMA" id="CESLWES"/>
<name>A0A8S1KNE9_PARPR</name>
<keyword evidence="1 4" id="KW-0963">Cytoplasm</keyword>
<evidence type="ECO:0000256" key="4">
    <source>
        <dbReference type="RuleBase" id="RU004203"/>
    </source>
</evidence>
<dbReference type="InterPro" id="IPR016050">
    <property type="entry name" value="Proteasome_bsu_CS"/>
</dbReference>
<accession>A0A8S1KNE9</accession>
<evidence type="ECO:0000256" key="3">
    <source>
        <dbReference type="ARBA" id="ARBA00023242"/>
    </source>
</evidence>
<protein>
    <recommendedName>
        <fullName evidence="4">Proteasome subunit beta</fullName>
    </recommendedName>
</protein>
<dbReference type="GO" id="GO:0043161">
    <property type="term" value="P:proteasome-mediated ubiquitin-dependent protein catabolic process"/>
    <property type="evidence" value="ECO:0007669"/>
    <property type="project" value="InterPro"/>
</dbReference>
<evidence type="ECO:0000256" key="2">
    <source>
        <dbReference type="ARBA" id="ARBA00022942"/>
    </source>
</evidence>
<dbReference type="InterPro" id="IPR001353">
    <property type="entry name" value="Proteasome_sua/b"/>
</dbReference>
<comment type="subcellular location">
    <subcellularLocation>
        <location evidence="4">Cytoplasm</location>
    </subcellularLocation>
    <subcellularLocation>
        <location evidence="4">Nucleus</location>
    </subcellularLocation>
</comment>
<organism evidence="5 6">
    <name type="scientific">Paramecium primaurelia</name>
    <dbReference type="NCBI Taxonomy" id="5886"/>
    <lineage>
        <taxon>Eukaryota</taxon>
        <taxon>Sar</taxon>
        <taxon>Alveolata</taxon>
        <taxon>Ciliophora</taxon>
        <taxon>Intramacronucleata</taxon>
        <taxon>Oligohymenophorea</taxon>
        <taxon>Peniculida</taxon>
        <taxon>Parameciidae</taxon>
        <taxon>Paramecium</taxon>
    </lineage>
</organism>
<sequence length="204" mass="22521">MSGIFEYNGGSIVGMKGKNCIAMACDRRFGQQMSTITTNYQKVFKIQDNILLALSGLNTDIHTFYALMEKEINLYNLKENRKMKPTTFANLVASALYERRFGPFFVTPIVAGLENGKPILATYDSIGCKSDLDDFQVGGTGGNYIYGACEAFFKPDMSPEELEEVIGQSLVSGCDRDALSGWGGVVYVLTEQKLTVKILKTKQT</sequence>
<dbReference type="EMBL" id="CAJJDM010000023">
    <property type="protein sequence ID" value="CAD8056880.1"/>
    <property type="molecule type" value="Genomic_DNA"/>
</dbReference>
<dbReference type="InterPro" id="IPR033811">
    <property type="entry name" value="Proteasome_beta_3"/>
</dbReference>
<dbReference type="PROSITE" id="PS51476">
    <property type="entry name" value="PROTEASOME_BETA_2"/>
    <property type="match status" value="1"/>
</dbReference>
<evidence type="ECO:0000313" key="5">
    <source>
        <dbReference type="EMBL" id="CAD8056880.1"/>
    </source>
</evidence>
<dbReference type="PANTHER" id="PTHR32194:SF10">
    <property type="entry name" value="PROTEASOME SUBUNIT BETA TYPE-3"/>
    <property type="match status" value="1"/>
</dbReference>
<dbReference type="GO" id="GO:0005634">
    <property type="term" value="C:nucleus"/>
    <property type="evidence" value="ECO:0007669"/>
    <property type="project" value="UniProtKB-SubCell"/>
</dbReference>
<comment type="function">
    <text evidence="4">Component of the proteasome, a multicatalytic proteinase complex which is characterized by its ability to cleave peptides with Arg, Phe, Tyr, Leu, and Glu adjacent to the leaving group at neutral or slightly basic pH. The proteasome has an ATP-dependent proteolytic activity.</text>
</comment>
<dbReference type="GO" id="GO:0019774">
    <property type="term" value="C:proteasome core complex, beta-subunit complex"/>
    <property type="evidence" value="ECO:0007669"/>
    <property type="project" value="InterPro"/>
</dbReference>
<evidence type="ECO:0000256" key="1">
    <source>
        <dbReference type="ARBA" id="ARBA00022490"/>
    </source>
</evidence>
<proteinExistence type="inferred from homology"/>
<gene>
    <name evidence="5" type="ORF">PPRIM_AZ9-3.1.T0250101</name>
</gene>
<dbReference type="PROSITE" id="PS00854">
    <property type="entry name" value="PROTEASOME_BETA_1"/>
    <property type="match status" value="1"/>
</dbReference>
<dbReference type="Pfam" id="PF00227">
    <property type="entry name" value="Proteasome"/>
    <property type="match status" value="1"/>
</dbReference>
<dbReference type="PANTHER" id="PTHR32194">
    <property type="entry name" value="METALLOPROTEASE TLDD"/>
    <property type="match status" value="1"/>
</dbReference>
<evidence type="ECO:0000313" key="6">
    <source>
        <dbReference type="Proteomes" id="UP000688137"/>
    </source>
</evidence>
<dbReference type="CDD" id="cd03759">
    <property type="entry name" value="proteasome_beta_type_3"/>
    <property type="match status" value="1"/>
</dbReference>
<keyword evidence="3 4" id="KW-0539">Nucleus</keyword>
<keyword evidence="6" id="KW-1185">Reference proteome</keyword>
<dbReference type="Proteomes" id="UP000688137">
    <property type="component" value="Unassembled WGS sequence"/>
</dbReference>
<keyword evidence="2 4" id="KW-0647">Proteasome</keyword>
<dbReference type="AlphaFoldDB" id="A0A8S1KNE9"/>
<dbReference type="InterPro" id="IPR023333">
    <property type="entry name" value="Proteasome_suB-type"/>
</dbReference>
<reference evidence="5" key="1">
    <citation type="submission" date="2021-01" db="EMBL/GenBank/DDBJ databases">
        <authorList>
            <consortium name="Genoscope - CEA"/>
            <person name="William W."/>
        </authorList>
    </citation>
    <scope>NUCLEOTIDE SEQUENCE</scope>
</reference>
<comment type="subunit">
    <text evidence="4">Component of the proteasome complex.</text>
</comment>
<comment type="similarity">
    <text evidence="4">Belongs to the peptidase T1B family.</text>
</comment>
<dbReference type="GO" id="GO:0005737">
    <property type="term" value="C:cytoplasm"/>
    <property type="evidence" value="ECO:0007669"/>
    <property type="project" value="UniProtKB-SubCell"/>
</dbReference>
<comment type="caution">
    <text evidence="5">The sequence shown here is derived from an EMBL/GenBank/DDBJ whole genome shotgun (WGS) entry which is preliminary data.</text>
</comment>